<protein>
    <submittedName>
        <fullName evidence="8">DnaJ homolog subfamily B member 12-like</fullName>
    </submittedName>
</protein>
<evidence type="ECO:0000256" key="3">
    <source>
        <dbReference type="ARBA" id="ARBA00022989"/>
    </source>
</evidence>
<dbReference type="InterPro" id="IPR051100">
    <property type="entry name" value="DnaJ_subfamily_B/C"/>
</dbReference>
<dbReference type="InterPro" id="IPR001623">
    <property type="entry name" value="DnaJ_domain"/>
</dbReference>
<dbReference type="SMART" id="SM00271">
    <property type="entry name" value="DnaJ"/>
    <property type="match status" value="1"/>
</dbReference>
<dbReference type="InterPro" id="IPR015399">
    <property type="entry name" value="DUF1977_DnaJ-like"/>
</dbReference>
<evidence type="ECO:0000259" key="6">
    <source>
        <dbReference type="PROSITE" id="PS50076"/>
    </source>
</evidence>
<proteinExistence type="predicted"/>
<dbReference type="InterPro" id="IPR036869">
    <property type="entry name" value="J_dom_sf"/>
</dbReference>
<dbReference type="Proteomes" id="UP000694865">
    <property type="component" value="Unplaced"/>
</dbReference>
<dbReference type="PROSITE" id="PS50076">
    <property type="entry name" value="DNAJ_2"/>
    <property type="match status" value="1"/>
</dbReference>
<sequence>MDGNKDESERCIEIAQQYIASGNCEKAIKFLQKADRLYPSKKAKVLLESLQRNGSSHSKKSATSNGRAHTTDEQVKPDTNQHKEIKLDYSPEQADSVRRIKKCKDYYEILGVPKDVSDIDLKKAYRKLALQFHPDKNHAPGATDAFKAIGNAFGVLSDTEKKKRYDQFGSEEEITTRRRRNHHHHHHHYHEDDDDDWDFSRGFEGDISAEELFNIFFGGGMPSNRVHVHRRRQRQAHRQSQPTEASYAYMIQLLPILVLVVLSLLSSQLIQAPPYTLNPKGLFTEERKTFNLEIKYYVKKDFVKEFQGRIREVDRIVEEEHVSNLRNNCWKEQTYRENLFYKAKYFSDRKLYEKAQNLGTPSCEKLREIYGQG</sequence>
<gene>
    <name evidence="8" type="primary">LOC102809662</name>
</gene>
<dbReference type="PANTHER" id="PTHR43908:SF3">
    <property type="entry name" value="AT29763P-RELATED"/>
    <property type="match status" value="1"/>
</dbReference>
<feature type="domain" description="J" evidence="6">
    <location>
        <begin position="105"/>
        <end position="169"/>
    </location>
</feature>
<dbReference type="RefSeq" id="XP_006822895.1">
    <property type="nucleotide sequence ID" value="XM_006822832.1"/>
</dbReference>
<name>A0ABM0MSA4_SACKO</name>
<evidence type="ECO:0000256" key="2">
    <source>
        <dbReference type="ARBA" id="ARBA00022692"/>
    </source>
</evidence>
<organism evidence="7 8">
    <name type="scientific">Saccoglossus kowalevskii</name>
    <name type="common">Acorn worm</name>
    <dbReference type="NCBI Taxonomy" id="10224"/>
    <lineage>
        <taxon>Eukaryota</taxon>
        <taxon>Metazoa</taxon>
        <taxon>Hemichordata</taxon>
        <taxon>Enteropneusta</taxon>
        <taxon>Harrimaniidae</taxon>
        <taxon>Saccoglossus</taxon>
    </lineage>
</organism>
<dbReference type="Pfam" id="PF09320">
    <property type="entry name" value="DUF1977"/>
    <property type="match status" value="1"/>
</dbReference>
<comment type="subcellular location">
    <subcellularLocation>
        <location evidence="1">Membrane</location>
        <topology evidence="1">Single-pass membrane protein</topology>
    </subcellularLocation>
</comment>
<reference evidence="8" key="1">
    <citation type="submission" date="2025-08" db="UniProtKB">
        <authorList>
            <consortium name="RefSeq"/>
        </authorList>
    </citation>
    <scope>IDENTIFICATION</scope>
    <source>
        <tissue evidence="8">Testes</tissue>
    </source>
</reference>
<feature type="compositionally biased region" description="Polar residues" evidence="5">
    <location>
        <begin position="50"/>
        <end position="68"/>
    </location>
</feature>
<dbReference type="Gene3D" id="1.10.287.110">
    <property type="entry name" value="DnaJ domain"/>
    <property type="match status" value="1"/>
</dbReference>
<dbReference type="Pfam" id="PF00226">
    <property type="entry name" value="DnaJ"/>
    <property type="match status" value="1"/>
</dbReference>
<evidence type="ECO:0000256" key="1">
    <source>
        <dbReference type="ARBA" id="ARBA00004167"/>
    </source>
</evidence>
<accession>A0ABM0MSA4</accession>
<evidence type="ECO:0000313" key="7">
    <source>
        <dbReference type="Proteomes" id="UP000694865"/>
    </source>
</evidence>
<evidence type="ECO:0000256" key="4">
    <source>
        <dbReference type="ARBA" id="ARBA00023136"/>
    </source>
</evidence>
<feature type="compositionally biased region" description="Basic and acidic residues" evidence="5">
    <location>
        <begin position="69"/>
        <end position="80"/>
    </location>
</feature>
<dbReference type="SUPFAM" id="SSF46565">
    <property type="entry name" value="Chaperone J-domain"/>
    <property type="match status" value="1"/>
</dbReference>
<feature type="region of interest" description="Disordered" evidence="5">
    <location>
        <begin position="49"/>
        <end position="80"/>
    </location>
</feature>
<dbReference type="PANTHER" id="PTHR43908">
    <property type="entry name" value="AT29763P-RELATED"/>
    <property type="match status" value="1"/>
</dbReference>
<dbReference type="GeneID" id="102809662"/>
<keyword evidence="7" id="KW-1185">Reference proteome</keyword>
<keyword evidence="3" id="KW-1133">Transmembrane helix</keyword>
<dbReference type="PRINTS" id="PR00625">
    <property type="entry name" value="JDOMAIN"/>
</dbReference>
<dbReference type="CDD" id="cd06257">
    <property type="entry name" value="DnaJ"/>
    <property type="match status" value="1"/>
</dbReference>
<keyword evidence="2" id="KW-0812">Transmembrane</keyword>
<keyword evidence="4" id="KW-0472">Membrane</keyword>
<evidence type="ECO:0000256" key="5">
    <source>
        <dbReference type="SAM" id="MobiDB-lite"/>
    </source>
</evidence>
<evidence type="ECO:0000313" key="8">
    <source>
        <dbReference type="RefSeq" id="XP_006822895.1"/>
    </source>
</evidence>